<dbReference type="KEGG" id="surl:BI350_08440"/>
<evidence type="ECO:0000313" key="3">
    <source>
        <dbReference type="Proteomes" id="UP000185746"/>
    </source>
</evidence>
<keyword evidence="3" id="KW-1185">Reference proteome</keyword>
<feature type="region of interest" description="Disordered" evidence="1">
    <location>
        <begin position="50"/>
        <end position="72"/>
    </location>
</feature>
<accession>A0A1D8JFR6</accession>
<protein>
    <recommendedName>
        <fullName evidence="4">Gamma-type small acid-soluble spore protein</fullName>
    </recommendedName>
</protein>
<feature type="compositionally biased region" description="Polar residues" evidence="1">
    <location>
        <begin position="55"/>
        <end position="72"/>
    </location>
</feature>
<evidence type="ECO:0000313" key="2">
    <source>
        <dbReference type="EMBL" id="AOV07557.1"/>
    </source>
</evidence>
<organism evidence="2 3">
    <name type="scientific">Sporosarcina ureilytica</name>
    <dbReference type="NCBI Taxonomy" id="298596"/>
    <lineage>
        <taxon>Bacteria</taxon>
        <taxon>Bacillati</taxon>
        <taxon>Bacillota</taxon>
        <taxon>Bacilli</taxon>
        <taxon>Bacillales</taxon>
        <taxon>Caryophanaceae</taxon>
        <taxon>Sporosarcina</taxon>
    </lineage>
</organism>
<dbReference type="EMBL" id="CP017560">
    <property type="protein sequence ID" value="AOV07557.1"/>
    <property type="molecule type" value="Genomic_DNA"/>
</dbReference>
<evidence type="ECO:0008006" key="4">
    <source>
        <dbReference type="Google" id="ProtNLM"/>
    </source>
</evidence>
<reference evidence="2 3" key="1">
    <citation type="submission" date="2016-09" db="EMBL/GenBank/DDBJ databases">
        <title>Complete genome sequence of the Lysinibacillus sphaericus LMG 22257, a specie of Bacillus with ureolytic activity that can effectively biodeposit calcium carbonate.</title>
        <authorList>
            <person name="Yan W."/>
        </authorList>
    </citation>
    <scope>NUCLEOTIDE SEQUENCE [LARGE SCALE GENOMIC DNA]</scope>
    <source>
        <strain evidence="2 3">LMG 22257</strain>
    </source>
</reference>
<evidence type="ECO:0000256" key="1">
    <source>
        <dbReference type="SAM" id="MobiDB-lite"/>
    </source>
</evidence>
<name>A0A1D8JFR6_9BACL</name>
<sequence>MLKHAKEGILLPNKNFTIAGTNIDEVKKQNAKSGLSYNEVLAEIAKTGGKGTAMYSDTNPEQVRKANNPTTD</sequence>
<proteinExistence type="predicted"/>
<dbReference type="AlphaFoldDB" id="A0A1D8JFR6"/>
<gene>
    <name evidence="2" type="ORF">BI350_08440</name>
</gene>
<dbReference type="Proteomes" id="UP000185746">
    <property type="component" value="Chromosome"/>
</dbReference>